<evidence type="ECO:0000256" key="5">
    <source>
        <dbReference type="ARBA" id="ARBA00022475"/>
    </source>
</evidence>
<evidence type="ECO:0000256" key="11">
    <source>
        <dbReference type="HAMAP-Rule" id="MF_00530"/>
    </source>
</evidence>
<keyword evidence="8 11" id="KW-0472">Membrane</keyword>
<evidence type="ECO:0000256" key="4">
    <source>
        <dbReference type="ARBA" id="ARBA00022448"/>
    </source>
</evidence>
<dbReference type="EMBL" id="QRXY01000012">
    <property type="protein sequence ID" value="RGU45087.1"/>
    <property type="molecule type" value="Genomic_DNA"/>
</dbReference>
<accession>A0A173SB23</accession>
<feature type="domain" description="ATP synthase F1 complex delta/epsilon subunit N-terminal" evidence="14">
    <location>
        <begin position="5"/>
        <end position="83"/>
    </location>
</feature>
<comment type="subcellular location">
    <subcellularLocation>
        <location evidence="2 11">Cell membrane</location>
        <topology evidence="2 11">Peripheral membrane protein</topology>
    </subcellularLocation>
</comment>
<evidence type="ECO:0000313" key="22">
    <source>
        <dbReference type="Proteomes" id="UP000260655"/>
    </source>
</evidence>
<dbReference type="Proteomes" id="UP000095727">
    <property type="component" value="Unassembled WGS sequence"/>
</dbReference>
<feature type="domain" description="ATP synthase epsilon subunit C-terminal" evidence="13">
    <location>
        <begin position="87"/>
        <end position="132"/>
    </location>
</feature>
<reference evidence="22 23" key="2">
    <citation type="submission" date="2018-08" db="EMBL/GenBank/DDBJ databases">
        <title>A genome reference for cultivated species of the human gut microbiota.</title>
        <authorList>
            <person name="Zou Y."/>
            <person name="Xue W."/>
            <person name="Luo G."/>
        </authorList>
    </citation>
    <scope>NUCLEOTIDE SEQUENCE [LARGE SCALE GENOMIC DNA]</scope>
    <source>
        <strain evidence="19 23">AF16-31</strain>
        <strain evidence="18 22">TM07-19</strain>
    </source>
</reference>
<dbReference type="EMBL" id="QSOV01000007">
    <property type="protein sequence ID" value="RGJ23449.1"/>
    <property type="molecule type" value="Genomic_DNA"/>
</dbReference>
<reference evidence="20 21" key="1">
    <citation type="submission" date="2015-09" db="EMBL/GenBank/DDBJ databases">
        <authorList>
            <consortium name="Pathogen Informatics"/>
        </authorList>
    </citation>
    <scope>NUCLEOTIDE SEQUENCE [LARGE SCALE GENOMIC DNA]</scope>
    <source>
        <strain evidence="16 20">2789STDY5834866</strain>
        <strain evidence="15 21">2789STDY5834962</strain>
    </source>
</reference>
<dbReference type="PaxDb" id="410072-ERS852525_01498"/>
<dbReference type="GO" id="GO:0046933">
    <property type="term" value="F:proton-transporting ATP synthase activity, rotational mechanism"/>
    <property type="evidence" value="ECO:0007669"/>
    <property type="project" value="UniProtKB-UniRule"/>
</dbReference>
<proteinExistence type="inferred from homology"/>
<organism evidence="15 21">
    <name type="scientific">Coprococcus comes</name>
    <dbReference type="NCBI Taxonomy" id="410072"/>
    <lineage>
        <taxon>Bacteria</taxon>
        <taxon>Bacillati</taxon>
        <taxon>Bacillota</taxon>
        <taxon>Clostridia</taxon>
        <taxon>Lachnospirales</taxon>
        <taxon>Lachnospiraceae</taxon>
        <taxon>Coprococcus</taxon>
    </lineage>
</organism>
<dbReference type="RefSeq" id="WP_008370075.1">
    <property type="nucleotide sequence ID" value="NZ_CAXSNH010000013.1"/>
</dbReference>
<evidence type="ECO:0000313" key="18">
    <source>
        <dbReference type="EMBL" id="RGJ23449.1"/>
    </source>
</evidence>
<evidence type="ECO:0000256" key="7">
    <source>
        <dbReference type="ARBA" id="ARBA00023065"/>
    </source>
</evidence>
<dbReference type="EMBL" id="CYXR01000007">
    <property type="protein sequence ID" value="CUM87045.1"/>
    <property type="molecule type" value="Genomic_DNA"/>
</dbReference>
<name>A0A173SB23_9FIRM</name>
<evidence type="ECO:0000256" key="1">
    <source>
        <dbReference type="ARBA" id="ARBA00003543"/>
    </source>
</evidence>
<evidence type="ECO:0000313" key="16">
    <source>
        <dbReference type="EMBL" id="CUO24529.1"/>
    </source>
</evidence>
<dbReference type="Gene3D" id="2.60.15.10">
    <property type="entry name" value="F0F1 ATP synthase delta/epsilon subunit, N-terminal"/>
    <property type="match status" value="1"/>
</dbReference>
<dbReference type="EMBL" id="CYZK01000009">
    <property type="protein sequence ID" value="CUO24529.1"/>
    <property type="molecule type" value="Genomic_DNA"/>
</dbReference>
<gene>
    <name evidence="15" type="primary">atpC_1</name>
    <name evidence="11 17" type="synonym">atpC</name>
    <name evidence="19" type="ORF">DWW65_10220</name>
    <name evidence="18" type="ORF">DXD67_08110</name>
    <name evidence="16" type="ORF">ERS852481_01667</name>
    <name evidence="15" type="ORF">ERS852574_01239</name>
    <name evidence="17" type="ORF">HUU93_04715</name>
</gene>
<dbReference type="Proteomes" id="UP000095362">
    <property type="component" value="Unassembled WGS sequence"/>
</dbReference>
<dbReference type="GO" id="GO:0005524">
    <property type="term" value="F:ATP binding"/>
    <property type="evidence" value="ECO:0007669"/>
    <property type="project" value="UniProtKB-UniRule"/>
</dbReference>
<sequence length="133" mass="14737">MADKFKLNIISPEKKFLEGDCEFLEFVSTEGELGIYAKHIPLTTILEPCVMRIHNDGEIKKAAILGGFVEILQERVTVLAEDAQWPDEIDVARAEAAKKRAEDRIAAKQEGTDMRRAEAALKRAVARIGAAQS</sequence>
<keyword evidence="4 11" id="KW-0813">Transport</keyword>
<evidence type="ECO:0000313" key="24">
    <source>
        <dbReference type="Proteomes" id="UP000554488"/>
    </source>
</evidence>
<dbReference type="SUPFAM" id="SSF46604">
    <property type="entry name" value="Epsilon subunit of F1F0-ATP synthase C-terminal domain"/>
    <property type="match status" value="1"/>
</dbReference>
<dbReference type="EMBL" id="JABWDC010000012">
    <property type="protein sequence ID" value="NUN85912.1"/>
    <property type="molecule type" value="Genomic_DNA"/>
</dbReference>
<dbReference type="PANTHER" id="PTHR13822">
    <property type="entry name" value="ATP SYNTHASE DELTA/EPSILON CHAIN"/>
    <property type="match status" value="1"/>
</dbReference>
<dbReference type="GO" id="GO:0045259">
    <property type="term" value="C:proton-transporting ATP synthase complex"/>
    <property type="evidence" value="ECO:0007669"/>
    <property type="project" value="UniProtKB-KW"/>
</dbReference>
<dbReference type="Pfam" id="PF00401">
    <property type="entry name" value="ATP-synt_DE"/>
    <property type="match status" value="1"/>
</dbReference>
<evidence type="ECO:0000313" key="21">
    <source>
        <dbReference type="Proteomes" id="UP000095727"/>
    </source>
</evidence>
<dbReference type="CDD" id="cd12152">
    <property type="entry name" value="F1-ATPase_delta"/>
    <property type="match status" value="1"/>
</dbReference>
<dbReference type="Proteomes" id="UP000554488">
    <property type="component" value="Unassembled WGS sequence"/>
</dbReference>
<evidence type="ECO:0000313" key="19">
    <source>
        <dbReference type="EMBL" id="RGU45087.1"/>
    </source>
</evidence>
<dbReference type="InterPro" id="IPR020546">
    <property type="entry name" value="ATP_synth_F1_dsu/esu_N"/>
</dbReference>
<evidence type="ECO:0000313" key="20">
    <source>
        <dbReference type="Proteomes" id="UP000095362"/>
    </source>
</evidence>
<keyword evidence="6 11" id="KW-0375">Hydrogen ion transport</keyword>
<keyword evidence="5 11" id="KW-1003">Cell membrane</keyword>
<dbReference type="Proteomes" id="UP000285693">
    <property type="component" value="Unassembled WGS sequence"/>
</dbReference>
<reference evidence="17 24" key="4">
    <citation type="submission" date="2020-07" db="EMBL/GenBank/DDBJ databases">
        <title>Bacterial metabolism rescues the inhibition of intestinal drug absorption by food and drug additives.</title>
        <authorList>
            <person name="Zou L."/>
            <person name="Spanogiannopoulos P."/>
            <person name="Chien H.-C."/>
            <person name="Pieper L.M."/>
            <person name="Cai W."/>
            <person name="Khuri N."/>
            <person name="Pottel J."/>
            <person name="Vora B."/>
            <person name="Ni Z."/>
            <person name="Tsakalozou E."/>
            <person name="Zhang W."/>
            <person name="Shoichet B.K."/>
            <person name="Giacomini K.M."/>
            <person name="Turnbaugh P.J."/>
        </authorList>
    </citation>
    <scope>NUCLEOTIDE SEQUENCE [LARGE SCALE GENOMIC DNA]</scope>
    <source>
        <strain evidence="17 24">F22</strain>
    </source>
</reference>
<keyword evidence="10 11" id="KW-0066">ATP synthesis</keyword>
<dbReference type="Gene3D" id="1.20.5.440">
    <property type="entry name" value="ATP synthase delta/epsilon subunit, C-terminal domain"/>
    <property type="match status" value="1"/>
</dbReference>
<dbReference type="GO" id="GO:0005886">
    <property type="term" value="C:plasma membrane"/>
    <property type="evidence" value="ECO:0007669"/>
    <property type="project" value="UniProtKB-SubCell"/>
</dbReference>
<evidence type="ECO:0000256" key="2">
    <source>
        <dbReference type="ARBA" id="ARBA00004202"/>
    </source>
</evidence>
<dbReference type="InterPro" id="IPR036794">
    <property type="entry name" value="ATP_F1_dsu/esu_C_sf"/>
</dbReference>
<dbReference type="GO" id="GO:0016787">
    <property type="term" value="F:hydrolase activity"/>
    <property type="evidence" value="ECO:0007669"/>
    <property type="project" value="UniProtKB-KW"/>
</dbReference>
<comment type="subunit">
    <text evidence="11 12">F-type ATPases have 2 components, CF(1) - the catalytic core - and CF(0) - the membrane proton channel. CF(1) has five subunits: alpha(3), beta(3), gamma(1), delta(1), epsilon(1). CF(0) has three main subunits: a, b and c.</text>
</comment>
<evidence type="ECO:0000313" key="15">
    <source>
        <dbReference type="EMBL" id="CUM87045.1"/>
    </source>
</evidence>
<dbReference type="STRING" id="410072.ERS852525_01498"/>
<dbReference type="PANTHER" id="PTHR13822:SF10">
    <property type="entry name" value="ATP SYNTHASE EPSILON CHAIN, CHLOROPLASTIC"/>
    <property type="match status" value="1"/>
</dbReference>
<evidence type="ECO:0000256" key="12">
    <source>
        <dbReference type="RuleBase" id="RU003656"/>
    </source>
</evidence>
<evidence type="ECO:0000313" key="23">
    <source>
        <dbReference type="Proteomes" id="UP000285693"/>
    </source>
</evidence>
<evidence type="ECO:0000259" key="14">
    <source>
        <dbReference type="Pfam" id="PF02823"/>
    </source>
</evidence>
<comment type="function">
    <text evidence="1 11">Produces ATP from ADP in the presence of a proton gradient across the membrane.</text>
</comment>
<keyword evidence="7 11" id="KW-0406">Ion transport</keyword>
<keyword evidence="9 11" id="KW-0139">CF(1)</keyword>
<dbReference type="GeneID" id="92823614"/>
<keyword evidence="18" id="KW-0378">Hydrolase</keyword>
<evidence type="ECO:0000256" key="6">
    <source>
        <dbReference type="ARBA" id="ARBA00022781"/>
    </source>
</evidence>
<evidence type="ECO:0000256" key="9">
    <source>
        <dbReference type="ARBA" id="ARBA00023196"/>
    </source>
</evidence>
<dbReference type="InterPro" id="IPR001469">
    <property type="entry name" value="ATP_synth_F1_dsu/esu"/>
</dbReference>
<dbReference type="HAMAP" id="MF_00530">
    <property type="entry name" value="ATP_synth_epsil_bac"/>
    <property type="match status" value="1"/>
</dbReference>
<dbReference type="InterPro" id="IPR036771">
    <property type="entry name" value="ATPsynth_dsu/esu_N"/>
</dbReference>
<evidence type="ECO:0000259" key="13">
    <source>
        <dbReference type="Pfam" id="PF00401"/>
    </source>
</evidence>
<dbReference type="FunFam" id="1.20.5.440:FF:000001">
    <property type="entry name" value="ATP synthase epsilon chain"/>
    <property type="match status" value="1"/>
</dbReference>
<protein>
    <recommendedName>
        <fullName evidence="11">ATP synthase epsilon chain</fullName>
    </recommendedName>
    <alternativeName>
        <fullName evidence="11">ATP synthase F1 sector epsilon subunit</fullName>
    </alternativeName>
    <alternativeName>
        <fullName evidence="11">F-ATPase epsilon subunit</fullName>
    </alternativeName>
</protein>
<dbReference type="SUPFAM" id="SSF51344">
    <property type="entry name" value="Epsilon subunit of F1F0-ATP synthase N-terminal domain"/>
    <property type="match status" value="1"/>
</dbReference>
<evidence type="ECO:0000256" key="3">
    <source>
        <dbReference type="ARBA" id="ARBA00005712"/>
    </source>
</evidence>
<evidence type="ECO:0000256" key="8">
    <source>
        <dbReference type="ARBA" id="ARBA00023136"/>
    </source>
</evidence>
<dbReference type="InterPro" id="IPR020547">
    <property type="entry name" value="ATP_synth_F1_esu_C"/>
</dbReference>
<evidence type="ECO:0000313" key="17">
    <source>
        <dbReference type="EMBL" id="NUN85912.1"/>
    </source>
</evidence>
<dbReference type="NCBIfam" id="TIGR01216">
    <property type="entry name" value="ATP_synt_epsi"/>
    <property type="match status" value="1"/>
</dbReference>
<dbReference type="Pfam" id="PF02823">
    <property type="entry name" value="ATP-synt_DE_N"/>
    <property type="match status" value="1"/>
</dbReference>
<reference evidence="17 24" key="3">
    <citation type="submission" date="2020-04" db="EMBL/GenBank/DDBJ databases">
        <authorList>
            <person name="Pieper L."/>
        </authorList>
    </citation>
    <scope>NUCLEOTIDE SEQUENCE [LARGE SCALE GENOMIC DNA]</scope>
    <source>
        <strain evidence="17 24">F22</strain>
    </source>
</reference>
<dbReference type="AlphaFoldDB" id="A0A173SB23"/>
<comment type="similarity">
    <text evidence="3 11 12">Belongs to the ATPase epsilon chain family.</text>
</comment>
<dbReference type="Proteomes" id="UP000260655">
    <property type="component" value="Unassembled WGS sequence"/>
</dbReference>
<evidence type="ECO:0000256" key="10">
    <source>
        <dbReference type="ARBA" id="ARBA00023310"/>
    </source>
</evidence>